<keyword evidence="5" id="KW-0658">Purine biosynthesis</keyword>
<dbReference type="EC" id="6.3.4.13" evidence="2"/>
<dbReference type="GO" id="GO:0006189">
    <property type="term" value="P:'de novo' IMP biosynthetic process"/>
    <property type="evidence" value="ECO:0007669"/>
    <property type="project" value="UniProtKB-UniPathway"/>
</dbReference>
<dbReference type="SUPFAM" id="SSF51246">
    <property type="entry name" value="Rudiment single hybrid motif"/>
    <property type="match status" value="1"/>
</dbReference>
<organism evidence="11">
    <name type="scientific">marine sediment metagenome</name>
    <dbReference type="NCBI Taxonomy" id="412755"/>
    <lineage>
        <taxon>unclassified sequences</taxon>
        <taxon>metagenomes</taxon>
        <taxon>ecological metagenomes</taxon>
    </lineage>
</organism>
<protein>
    <recommendedName>
        <fullName evidence="2">phosphoribosylamine--glycine ligase</fullName>
        <ecNumber evidence="2">6.3.4.13</ecNumber>
    </recommendedName>
    <alternativeName>
        <fullName evidence="8">Glycinamide ribonucleotide synthetase</fullName>
    </alternativeName>
    <alternativeName>
        <fullName evidence="9">Phosphoribosylglycinamide synthetase</fullName>
    </alternativeName>
</protein>
<dbReference type="InterPro" id="IPR037123">
    <property type="entry name" value="PRibGlycinamide_synth_C_sf"/>
</dbReference>
<sequence>TGMAQEGCGYTGFLYAGLMINPKGEPTVLEFNCRLGDPETQVIMMRLQSDLYSLCKAACSKQLDTIKPQWNPQSAVGVVLVAGGYPVQYRKGEVINGLVLKSPDACSIFHAGTTIKNDTCVTNGGRVMCVCACGETLDCARQLAYKRIKKIRWPDMFCRADIGKN</sequence>
<dbReference type="InterPro" id="IPR011054">
    <property type="entry name" value="Rudment_hybrid_motif"/>
</dbReference>
<evidence type="ECO:0000256" key="9">
    <source>
        <dbReference type="ARBA" id="ARBA00042864"/>
    </source>
</evidence>
<dbReference type="GO" id="GO:0005524">
    <property type="term" value="F:ATP binding"/>
    <property type="evidence" value="ECO:0007669"/>
    <property type="project" value="UniProtKB-KW"/>
</dbReference>
<dbReference type="GO" id="GO:0004637">
    <property type="term" value="F:phosphoribosylamine-glycine ligase activity"/>
    <property type="evidence" value="ECO:0007669"/>
    <property type="project" value="UniProtKB-EC"/>
</dbReference>
<dbReference type="GO" id="GO:0046872">
    <property type="term" value="F:metal ion binding"/>
    <property type="evidence" value="ECO:0007669"/>
    <property type="project" value="InterPro"/>
</dbReference>
<comment type="pathway">
    <text evidence="1">Purine metabolism; IMP biosynthesis via de novo pathway; N(1)-(5-phospho-D-ribosyl)glycinamide from 5-phospho-alpha-D-ribose 1-diphosphate: step 2/2.</text>
</comment>
<dbReference type="PANTHER" id="PTHR43472:SF1">
    <property type="entry name" value="PHOSPHORIBOSYLAMINE--GLYCINE LIGASE, CHLOROPLASTIC"/>
    <property type="match status" value="1"/>
</dbReference>
<evidence type="ECO:0000256" key="4">
    <source>
        <dbReference type="ARBA" id="ARBA00022741"/>
    </source>
</evidence>
<feature type="domain" description="ATP-grasp" evidence="10">
    <location>
        <begin position="9"/>
        <end position="60"/>
    </location>
</feature>
<evidence type="ECO:0000256" key="8">
    <source>
        <dbReference type="ARBA" id="ARBA00042242"/>
    </source>
</evidence>
<dbReference type="InterPro" id="IPR000115">
    <property type="entry name" value="PRibGlycinamide_synth"/>
</dbReference>
<dbReference type="AlphaFoldDB" id="X1TL99"/>
<evidence type="ECO:0000256" key="6">
    <source>
        <dbReference type="ARBA" id="ARBA00022840"/>
    </source>
</evidence>
<dbReference type="PROSITE" id="PS00184">
    <property type="entry name" value="GARS"/>
    <property type="match status" value="1"/>
</dbReference>
<gene>
    <name evidence="11" type="ORF">S12H4_41373</name>
</gene>
<dbReference type="SMART" id="SM01210">
    <property type="entry name" value="GARS_C"/>
    <property type="match status" value="1"/>
</dbReference>
<comment type="caution">
    <text evidence="11">The sequence shown here is derived from an EMBL/GenBank/DDBJ whole genome shotgun (WGS) entry which is preliminary data.</text>
</comment>
<dbReference type="Pfam" id="PF02843">
    <property type="entry name" value="GARS_C"/>
    <property type="match status" value="1"/>
</dbReference>
<proteinExistence type="inferred from homology"/>
<evidence type="ECO:0000256" key="2">
    <source>
        <dbReference type="ARBA" id="ARBA00013255"/>
    </source>
</evidence>
<evidence type="ECO:0000259" key="10">
    <source>
        <dbReference type="PROSITE" id="PS50975"/>
    </source>
</evidence>
<keyword evidence="4" id="KW-0547">Nucleotide-binding</keyword>
<evidence type="ECO:0000256" key="3">
    <source>
        <dbReference type="ARBA" id="ARBA00022598"/>
    </source>
</evidence>
<evidence type="ECO:0000256" key="1">
    <source>
        <dbReference type="ARBA" id="ARBA00005174"/>
    </source>
</evidence>
<dbReference type="InterPro" id="IPR011761">
    <property type="entry name" value="ATP-grasp"/>
</dbReference>
<accession>X1TL99</accession>
<keyword evidence="3" id="KW-0436">Ligase</keyword>
<dbReference type="PANTHER" id="PTHR43472">
    <property type="entry name" value="PHOSPHORIBOSYLAMINE--GLYCINE LIGASE"/>
    <property type="match status" value="1"/>
</dbReference>
<feature type="non-terminal residue" evidence="11">
    <location>
        <position position="1"/>
    </location>
</feature>
<evidence type="ECO:0000256" key="7">
    <source>
        <dbReference type="ARBA" id="ARBA00038345"/>
    </source>
</evidence>
<dbReference type="Gene3D" id="3.90.600.10">
    <property type="entry name" value="Phosphoribosylglycinamide synthetase, C-terminal domain"/>
    <property type="match status" value="1"/>
</dbReference>
<dbReference type="GO" id="GO:0009113">
    <property type="term" value="P:purine nucleobase biosynthetic process"/>
    <property type="evidence" value="ECO:0007669"/>
    <property type="project" value="InterPro"/>
</dbReference>
<dbReference type="SUPFAM" id="SSF56059">
    <property type="entry name" value="Glutathione synthetase ATP-binding domain-like"/>
    <property type="match status" value="1"/>
</dbReference>
<keyword evidence="6" id="KW-0067">ATP-binding</keyword>
<dbReference type="UniPathway" id="UPA00074">
    <property type="reaction ID" value="UER00125"/>
</dbReference>
<dbReference type="InterPro" id="IPR020561">
    <property type="entry name" value="PRibGlycinamid_synth_ATP-grasp"/>
</dbReference>
<dbReference type="Gene3D" id="3.30.470.20">
    <property type="entry name" value="ATP-grasp fold, B domain"/>
    <property type="match status" value="1"/>
</dbReference>
<reference evidence="11" key="1">
    <citation type="journal article" date="2014" name="Front. Microbiol.">
        <title>High frequency of phylogenetically diverse reductive dehalogenase-homologous genes in deep subseafloor sedimentary metagenomes.</title>
        <authorList>
            <person name="Kawai M."/>
            <person name="Futagami T."/>
            <person name="Toyoda A."/>
            <person name="Takaki Y."/>
            <person name="Nishi S."/>
            <person name="Hori S."/>
            <person name="Arai W."/>
            <person name="Tsubouchi T."/>
            <person name="Morono Y."/>
            <person name="Uchiyama I."/>
            <person name="Ito T."/>
            <person name="Fujiyama A."/>
            <person name="Inagaki F."/>
            <person name="Takami H."/>
        </authorList>
    </citation>
    <scope>NUCLEOTIDE SEQUENCE</scope>
    <source>
        <strain evidence="11">Expedition CK06-06</strain>
    </source>
</reference>
<evidence type="ECO:0000256" key="5">
    <source>
        <dbReference type="ARBA" id="ARBA00022755"/>
    </source>
</evidence>
<dbReference type="InterPro" id="IPR020560">
    <property type="entry name" value="PRibGlycinamide_synth_C-dom"/>
</dbReference>
<comment type="similarity">
    <text evidence="7">Belongs to the GARS family.</text>
</comment>
<dbReference type="InterPro" id="IPR020559">
    <property type="entry name" value="PRibGlycinamide_synth_CS"/>
</dbReference>
<name>X1TL99_9ZZZZ</name>
<dbReference type="FunFam" id="3.90.600.10:FF:000001">
    <property type="entry name" value="Trifunctional purine biosynthetic protein adenosine-3"/>
    <property type="match status" value="1"/>
</dbReference>
<dbReference type="PROSITE" id="PS50975">
    <property type="entry name" value="ATP_GRASP"/>
    <property type="match status" value="1"/>
</dbReference>
<evidence type="ECO:0000313" key="11">
    <source>
        <dbReference type="EMBL" id="GAJ06093.1"/>
    </source>
</evidence>
<dbReference type="Pfam" id="PF01071">
    <property type="entry name" value="GARS_A"/>
    <property type="match status" value="1"/>
</dbReference>
<dbReference type="EMBL" id="BARW01025211">
    <property type="protein sequence ID" value="GAJ06093.1"/>
    <property type="molecule type" value="Genomic_DNA"/>
</dbReference>